<reference evidence="2 3" key="1">
    <citation type="submission" date="2018-09" db="EMBL/GenBank/DDBJ databases">
        <title>Murine metabolic-syndrome-specific gut microbial biobank.</title>
        <authorList>
            <person name="Liu C."/>
        </authorList>
    </citation>
    <scope>NUCLEOTIDE SEQUENCE [LARGE SCALE GENOMIC DNA]</scope>
    <source>
        <strain evidence="2 3">0.1X-D8-26</strain>
    </source>
</reference>
<feature type="transmembrane region" description="Helical" evidence="1">
    <location>
        <begin position="163"/>
        <end position="185"/>
    </location>
</feature>
<evidence type="ECO:0000313" key="3">
    <source>
        <dbReference type="Proteomes" id="UP000267159"/>
    </source>
</evidence>
<keyword evidence="2" id="KW-0645">Protease</keyword>
<keyword evidence="1" id="KW-0472">Membrane</keyword>
<accession>A0A3L7YZ33</accession>
<dbReference type="InterPro" id="IPR008969">
    <property type="entry name" value="CarboxyPept-like_regulatory"/>
</dbReference>
<keyword evidence="1" id="KW-0812">Transmembrane</keyword>
<feature type="transmembrane region" description="Helical" evidence="1">
    <location>
        <begin position="95"/>
        <end position="118"/>
    </location>
</feature>
<dbReference type="Proteomes" id="UP000267159">
    <property type="component" value="Unassembled WGS sequence"/>
</dbReference>
<dbReference type="STRING" id="1235814.GCA_000613385_00322"/>
<dbReference type="GO" id="GO:0004180">
    <property type="term" value="F:carboxypeptidase activity"/>
    <property type="evidence" value="ECO:0007669"/>
    <property type="project" value="UniProtKB-KW"/>
</dbReference>
<dbReference type="AlphaFoldDB" id="A0A3L7YZ33"/>
<name>A0A3L7YZ33_9BACE</name>
<dbReference type="EMBL" id="RAZM01000006">
    <property type="protein sequence ID" value="RLT81368.1"/>
    <property type="molecule type" value="Genomic_DNA"/>
</dbReference>
<dbReference type="Gene3D" id="2.60.40.1120">
    <property type="entry name" value="Carboxypeptidase-like, regulatory domain"/>
    <property type="match status" value="1"/>
</dbReference>
<sequence length="192" mass="22553">MISGHITDDYGRPLENAEIRTSENVTIYSDSLGYFELNLFGPGSKSDKLETLVSKEGYKTTYFDLSNEKDIHNLSLKIKASEEKLVATYSESLVRWFYCINLTVINLLALLTICFVLYKKVEYKWIWLLLILTLNITLQINYINGHWSVDIGGLPFYIKYYAFYPFTIKIVCPIAITLFWMNYFIQKKRRKY</sequence>
<proteinExistence type="predicted"/>
<dbReference type="SUPFAM" id="SSF49464">
    <property type="entry name" value="Carboxypeptidase regulatory domain-like"/>
    <property type="match status" value="1"/>
</dbReference>
<keyword evidence="2" id="KW-0121">Carboxypeptidase</keyword>
<evidence type="ECO:0000256" key="1">
    <source>
        <dbReference type="SAM" id="Phobius"/>
    </source>
</evidence>
<protein>
    <submittedName>
        <fullName evidence="2">Carboxypeptidase regulatory-like domain-containing protein</fullName>
    </submittedName>
</protein>
<feature type="transmembrane region" description="Helical" evidence="1">
    <location>
        <begin position="125"/>
        <end position="143"/>
    </location>
</feature>
<organism evidence="2 3">
    <name type="scientific">Bacteroides acidifaciens</name>
    <dbReference type="NCBI Taxonomy" id="85831"/>
    <lineage>
        <taxon>Bacteria</taxon>
        <taxon>Pseudomonadati</taxon>
        <taxon>Bacteroidota</taxon>
        <taxon>Bacteroidia</taxon>
        <taxon>Bacteroidales</taxon>
        <taxon>Bacteroidaceae</taxon>
        <taxon>Bacteroides</taxon>
    </lineage>
</organism>
<keyword evidence="2" id="KW-0378">Hydrolase</keyword>
<evidence type="ECO:0000313" key="2">
    <source>
        <dbReference type="EMBL" id="RLT81368.1"/>
    </source>
</evidence>
<keyword evidence="1" id="KW-1133">Transmembrane helix</keyword>
<comment type="caution">
    <text evidence="2">The sequence shown here is derived from an EMBL/GenBank/DDBJ whole genome shotgun (WGS) entry which is preliminary data.</text>
</comment>
<gene>
    <name evidence="2" type="ORF">D7Y07_03760</name>
</gene>